<protein>
    <recommendedName>
        <fullName evidence="5">Transposase</fullName>
    </recommendedName>
</protein>
<gene>
    <name evidence="3" type="ORF">OTI717_LOCUS519</name>
    <name evidence="1" type="ORF">PYM288_LOCUS19993</name>
    <name evidence="2" type="ORF">RFH988_LOCUS30051</name>
</gene>
<evidence type="ECO:0000313" key="2">
    <source>
        <dbReference type="EMBL" id="CAF1307296.1"/>
    </source>
</evidence>
<reference evidence="1" key="1">
    <citation type="submission" date="2021-02" db="EMBL/GenBank/DDBJ databases">
        <authorList>
            <person name="Nowell W R."/>
        </authorList>
    </citation>
    <scope>NUCLEOTIDE SEQUENCE</scope>
</reference>
<comment type="caution">
    <text evidence="1">The sequence shown here is derived from an EMBL/GenBank/DDBJ whole genome shotgun (WGS) entry which is preliminary data.</text>
</comment>
<sequence length="120" mass="13765">MDLLVVTLWNLKHYHAERYIATDLYLDPSMVHCMLSKIVDILHSSVYPELVSLLANMAGKNVKHGPEQHHKLIVDSTFIAIPKPNDSQQRKAYYNSKSATNYAFKVQIACDFYHRISTCV</sequence>
<accession>A0A814PKD3</accession>
<dbReference type="AlphaFoldDB" id="A0A814PKD3"/>
<dbReference type="OrthoDB" id="6046502at2759"/>
<dbReference type="Proteomes" id="UP000663854">
    <property type="component" value="Unassembled WGS sequence"/>
</dbReference>
<dbReference type="EMBL" id="CAJNOO010002931">
    <property type="protein sequence ID" value="CAF1307296.1"/>
    <property type="molecule type" value="Genomic_DNA"/>
</dbReference>
<dbReference type="EMBL" id="CAJNOH010000701">
    <property type="protein sequence ID" value="CAF1107219.1"/>
    <property type="molecule type" value="Genomic_DNA"/>
</dbReference>
<dbReference type="Proteomes" id="UP000663882">
    <property type="component" value="Unassembled WGS sequence"/>
</dbReference>
<evidence type="ECO:0000313" key="3">
    <source>
        <dbReference type="EMBL" id="CAF3480957.1"/>
    </source>
</evidence>
<dbReference type="Proteomes" id="UP000663823">
    <property type="component" value="Unassembled WGS sequence"/>
</dbReference>
<proteinExistence type="predicted"/>
<evidence type="ECO:0000313" key="1">
    <source>
        <dbReference type="EMBL" id="CAF1107219.1"/>
    </source>
</evidence>
<name>A0A814PKD3_9BILA</name>
<organism evidence="1 4">
    <name type="scientific">Rotaria sordida</name>
    <dbReference type="NCBI Taxonomy" id="392033"/>
    <lineage>
        <taxon>Eukaryota</taxon>
        <taxon>Metazoa</taxon>
        <taxon>Spiralia</taxon>
        <taxon>Gnathifera</taxon>
        <taxon>Rotifera</taxon>
        <taxon>Eurotatoria</taxon>
        <taxon>Bdelloidea</taxon>
        <taxon>Philodinida</taxon>
        <taxon>Philodinidae</taxon>
        <taxon>Rotaria</taxon>
    </lineage>
</organism>
<dbReference type="EMBL" id="CAJOAX010000018">
    <property type="protein sequence ID" value="CAF3480957.1"/>
    <property type="molecule type" value="Genomic_DNA"/>
</dbReference>
<evidence type="ECO:0000313" key="4">
    <source>
        <dbReference type="Proteomes" id="UP000663854"/>
    </source>
</evidence>
<evidence type="ECO:0008006" key="5">
    <source>
        <dbReference type="Google" id="ProtNLM"/>
    </source>
</evidence>